<dbReference type="OrthoDB" id="9778912at2"/>
<dbReference type="Gene3D" id="3.20.20.70">
    <property type="entry name" value="Aldolase class I"/>
    <property type="match status" value="1"/>
</dbReference>
<dbReference type="RefSeq" id="WP_068550661.1">
    <property type="nucleotide sequence ID" value="NZ_AP013035.1"/>
</dbReference>
<dbReference type="GO" id="GO:0051213">
    <property type="term" value="F:dioxygenase activity"/>
    <property type="evidence" value="ECO:0007669"/>
    <property type="project" value="UniProtKB-KW"/>
</dbReference>
<keyword evidence="3" id="KW-0560">Oxidoreductase</keyword>
<dbReference type="InterPro" id="IPR013785">
    <property type="entry name" value="Aldolase_TIM"/>
</dbReference>
<dbReference type="KEGG" id="ttk:TST_1711"/>
<dbReference type="Proteomes" id="UP000063234">
    <property type="component" value="Chromosome"/>
</dbReference>
<proteinExistence type="predicted"/>
<keyword evidence="2" id="KW-0288">FMN</keyword>
<sequence length="356" mass="38811">MLWPSLVIGELEVPTPIIQGGMGVGISLNNLASAVSNAGGIGVIASAAIGLELWPNVANLEEADNAVLAREIRLAKEKASGKPIGVNIMVAVTKYEEKVKVAIDAGADLIISGAGLPLTLPEVAEGKDVCLLPIVSSAKAAEVILKRWWTKHKRLPDAFVLEGPLAGGHLGFKEEELQNPPDVFDILEDLLHVTEKWRIKTGFKMPVIVAGGIYRGWEIKKAIEMGASGVQMATRFVASYECDADVAFKEMYVKAKKEDILIIKSPVGMPARALRNPFIERMLMGETVPVHCPYNCLKPCNPKKVPYCIAEALIRAKRGDVENGLFFCGARVYEVDGIYSVKEVFEQLTEEYQREV</sequence>
<reference evidence="5" key="1">
    <citation type="journal article" date="2018" name="Science">
        <title>A primordial and reversible TCA cycle in a facultatively chemolithoautotrophic thermophile.</title>
        <authorList>
            <person name="Nunoura T."/>
            <person name="Chikaraishi Y."/>
            <person name="Izaki R."/>
            <person name="Suwa T."/>
            <person name="Sato T."/>
            <person name="Harada T."/>
            <person name="Mori K."/>
            <person name="Kato Y."/>
            <person name="Miyazaki M."/>
            <person name="Shimamura S."/>
            <person name="Yanagawa K."/>
            <person name="Shuto A."/>
            <person name="Ohkouchi N."/>
            <person name="Fujita N."/>
            <person name="Takaki Y."/>
            <person name="Atomi H."/>
            <person name="Takai K."/>
        </authorList>
    </citation>
    <scope>NUCLEOTIDE SEQUENCE [LARGE SCALE GENOMIC DNA]</scope>
    <source>
        <strain evidence="5">DSM 17441 / JCM 13301 / NBRC 103674 / ABI70S6</strain>
    </source>
</reference>
<dbReference type="Pfam" id="PF03060">
    <property type="entry name" value="NMO"/>
    <property type="match status" value="1"/>
</dbReference>
<dbReference type="InterPro" id="IPR004136">
    <property type="entry name" value="NMO"/>
</dbReference>
<keyword evidence="5" id="KW-1185">Reference proteome</keyword>
<organism evidence="4 5">
    <name type="scientific">Thermosulfidibacter takaii (strain DSM 17441 / JCM 13301 / NBRC 103674 / ABI70S6)</name>
    <dbReference type="NCBI Taxonomy" id="1298851"/>
    <lineage>
        <taxon>Bacteria</taxon>
        <taxon>Pseudomonadati</taxon>
        <taxon>Thermosulfidibacterota</taxon>
        <taxon>Thermosulfidibacteria</taxon>
        <taxon>Thermosulfidibacterales</taxon>
        <taxon>Thermosulfidibacteraceae</taxon>
    </lineage>
</organism>
<evidence type="ECO:0000256" key="3">
    <source>
        <dbReference type="ARBA" id="ARBA00023002"/>
    </source>
</evidence>
<dbReference type="PANTHER" id="PTHR32332">
    <property type="entry name" value="2-NITROPROPANE DIOXYGENASE"/>
    <property type="match status" value="1"/>
</dbReference>
<keyword evidence="1" id="KW-0285">Flavoprotein</keyword>
<keyword evidence="4" id="KW-0223">Dioxygenase</keyword>
<gene>
    <name evidence="4" type="ORF">TST_1711</name>
</gene>
<evidence type="ECO:0000313" key="5">
    <source>
        <dbReference type="Proteomes" id="UP000063234"/>
    </source>
</evidence>
<dbReference type="CDD" id="cd04730">
    <property type="entry name" value="NPD_like"/>
    <property type="match status" value="1"/>
</dbReference>
<dbReference type="STRING" id="1298851.TST_1711"/>
<evidence type="ECO:0000256" key="1">
    <source>
        <dbReference type="ARBA" id="ARBA00022630"/>
    </source>
</evidence>
<dbReference type="AlphaFoldDB" id="A0A0S3QVZ2"/>
<dbReference type="SUPFAM" id="SSF51412">
    <property type="entry name" value="Inosine monophosphate dehydrogenase (IMPDH)"/>
    <property type="match status" value="1"/>
</dbReference>
<dbReference type="EMBL" id="AP013035">
    <property type="protein sequence ID" value="BAT72495.1"/>
    <property type="molecule type" value="Genomic_DNA"/>
</dbReference>
<dbReference type="PANTHER" id="PTHR32332:SF18">
    <property type="entry name" value="2-NITROPROPANE DIOXYGENASE"/>
    <property type="match status" value="1"/>
</dbReference>
<evidence type="ECO:0000256" key="2">
    <source>
        <dbReference type="ARBA" id="ARBA00022643"/>
    </source>
</evidence>
<accession>A0A0S3QVZ2</accession>
<dbReference type="PATRIC" id="fig|1298851.3.peg.1790"/>
<name>A0A0S3QVZ2_THET7</name>
<evidence type="ECO:0000313" key="4">
    <source>
        <dbReference type="EMBL" id="BAT72495.1"/>
    </source>
</evidence>
<protein>
    <submittedName>
        <fullName evidence="4">2-nitropropane dioxygenase</fullName>
    </submittedName>
</protein>
<dbReference type="GO" id="GO:0018580">
    <property type="term" value="F:nitronate monooxygenase activity"/>
    <property type="evidence" value="ECO:0007669"/>
    <property type="project" value="InterPro"/>
</dbReference>